<dbReference type="PRINTS" id="PR00686">
    <property type="entry name" value="TIFACTORIID"/>
</dbReference>
<dbReference type="InterPro" id="IPR012295">
    <property type="entry name" value="TBP_dom_sf"/>
</dbReference>
<comment type="function">
    <text evidence="6">General transcription factor that functions at the core of the DNA-binding multiprotein factor TFIID. Binding of TFIID to the TATA box is the initial transcriptional step of the pre-initiation complex (PIC), playing a role in the activation of eukaryotic genes transcribed by RNA polymerase II.</text>
</comment>
<organism evidence="7 8">
    <name type="scientific">Zea mays</name>
    <name type="common">Maize</name>
    <dbReference type="NCBI Taxonomy" id="4577"/>
    <lineage>
        <taxon>Eukaryota</taxon>
        <taxon>Viridiplantae</taxon>
        <taxon>Streptophyta</taxon>
        <taxon>Embryophyta</taxon>
        <taxon>Tracheophyta</taxon>
        <taxon>Spermatophyta</taxon>
        <taxon>Magnoliopsida</taxon>
        <taxon>Liliopsida</taxon>
        <taxon>Poales</taxon>
        <taxon>Poaceae</taxon>
        <taxon>PACMAD clade</taxon>
        <taxon>Panicoideae</taxon>
        <taxon>Andropogonodae</taxon>
        <taxon>Andropogoneae</taxon>
        <taxon>Tripsacinae</taxon>
        <taxon>Zea</taxon>
    </lineage>
</organism>
<reference evidence="7" key="3">
    <citation type="submission" date="2021-05" db="UniProtKB">
        <authorList>
            <consortium name="EnsemblPlants"/>
        </authorList>
    </citation>
    <scope>IDENTIFICATION</scope>
    <source>
        <strain evidence="7">cv. B73</strain>
    </source>
</reference>
<dbReference type="EnsemblPlants" id="Zm00001eb220320_T001">
    <property type="protein sequence ID" value="Zm00001eb220320_P001"/>
    <property type="gene ID" value="Zm00001eb220320"/>
</dbReference>
<dbReference type="PANTHER" id="PTHR10126">
    <property type="entry name" value="TATA-BOX BINDING PROTEIN"/>
    <property type="match status" value="1"/>
</dbReference>
<dbReference type="FunFam" id="3.30.310.10:FF:000001">
    <property type="entry name" value="TATA-box-binding protein 2"/>
    <property type="match status" value="1"/>
</dbReference>
<dbReference type="GO" id="GO:0016251">
    <property type="term" value="F:RNA polymerase II general transcription initiation factor activity"/>
    <property type="evidence" value="ECO:0000318"/>
    <property type="project" value="GO_Central"/>
</dbReference>
<comment type="similarity">
    <text evidence="2">Belongs to the TBP family.</text>
</comment>
<dbReference type="PROSITE" id="PS00351">
    <property type="entry name" value="TFIID"/>
    <property type="match status" value="1"/>
</dbReference>
<evidence type="ECO:0000256" key="2">
    <source>
        <dbReference type="ARBA" id="ARBA00005560"/>
    </source>
</evidence>
<evidence type="ECO:0000313" key="7">
    <source>
        <dbReference type="EnsemblPlants" id="Zm00001eb220320_P001"/>
    </source>
</evidence>
<dbReference type="CDD" id="cd04516">
    <property type="entry name" value="TBP_eukaryotes"/>
    <property type="match status" value="1"/>
</dbReference>
<dbReference type="InterPro" id="IPR000814">
    <property type="entry name" value="TBP"/>
</dbReference>
<reference evidence="7" key="2">
    <citation type="submission" date="2019-07" db="EMBL/GenBank/DDBJ databases">
        <authorList>
            <person name="Seetharam A."/>
            <person name="Woodhouse M."/>
            <person name="Cannon E."/>
        </authorList>
    </citation>
    <scope>NUCLEOTIDE SEQUENCE [LARGE SCALE GENOMIC DNA]</scope>
    <source>
        <strain evidence="7">cv. B73</strain>
    </source>
</reference>
<reference evidence="8" key="1">
    <citation type="journal article" date="2009" name="Science">
        <title>The B73 maize genome: complexity, diversity, and dynamics.</title>
        <authorList>
            <person name="Schnable P.S."/>
            <person name="Ware D."/>
            <person name="Fulton R.S."/>
            <person name="Stein J.C."/>
            <person name="Wei F."/>
            <person name="Pasternak S."/>
            <person name="Liang C."/>
            <person name="Zhang J."/>
            <person name="Fulton L."/>
            <person name="Graves T.A."/>
            <person name="Minx P."/>
            <person name="Reily A.D."/>
            <person name="Courtney L."/>
            <person name="Kruchowski S.S."/>
            <person name="Tomlinson C."/>
            <person name="Strong C."/>
            <person name="Delehaunty K."/>
            <person name="Fronick C."/>
            <person name="Courtney B."/>
            <person name="Rock S.M."/>
            <person name="Belter E."/>
            <person name="Du F."/>
            <person name="Kim K."/>
            <person name="Abbott R.M."/>
            <person name="Cotton M."/>
            <person name="Levy A."/>
            <person name="Marchetto P."/>
            <person name="Ochoa K."/>
            <person name="Jackson S.M."/>
            <person name="Gillam B."/>
            <person name="Chen W."/>
            <person name="Yan L."/>
            <person name="Higginbotham J."/>
            <person name="Cardenas M."/>
            <person name="Waligorski J."/>
            <person name="Applebaum E."/>
            <person name="Phelps L."/>
            <person name="Falcone J."/>
            <person name="Kanchi K."/>
            <person name="Thane T."/>
            <person name="Scimone A."/>
            <person name="Thane N."/>
            <person name="Henke J."/>
            <person name="Wang T."/>
            <person name="Ruppert J."/>
            <person name="Shah N."/>
            <person name="Rotter K."/>
            <person name="Hodges J."/>
            <person name="Ingenthron E."/>
            <person name="Cordes M."/>
            <person name="Kohlberg S."/>
            <person name="Sgro J."/>
            <person name="Delgado B."/>
            <person name="Mead K."/>
            <person name="Chinwalla A."/>
            <person name="Leonard S."/>
            <person name="Crouse K."/>
            <person name="Collura K."/>
            <person name="Kudrna D."/>
            <person name="Currie J."/>
            <person name="He R."/>
            <person name="Angelova A."/>
            <person name="Rajasekar S."/>
            <person name="Mueller T."/>
            <person name="Lomeli R."/>
            <person name="Scara G."/>
            <person name="Ko A."/>
            <person name="Delaney K."/>
            <person name="Wissotski M."/>
            <person name="Lopez G."/>
            <person name="Campos D."/>
            <person name="Braidotti M."/>
            <person name="Ashley E."/>
            <person name="Golser W."/>
            <person name="Kim H."/>
            <person name="Lee S."/>
            <person name="Lin J."/>
            <person name="Dujmic Z."/>
            <person name="Kim W."/>
            <person name="Talag J."/>
            <person name="Zuccolo A."/>
            <person name="Fan C."/>
            <person name="Sebastian A."/>
            <person name="Kramer M."/>
            <person name="Spiegel L."/>
            <person name="Nascimento L."/>
            <person name="Zutavern T."/>
            <person name="Miller B."/>
            <person name="Ambroise C."/>
            <person name="Muller S."/>
            <person name="Spooner W."/>
            <person name="Narechania A."/>
            <person name="Ren L."/>
            <person name="Wei S."/>
            <person name="Kumari S."/>
            <person name="Faga B."/>
            <person name="Levy M.J."/>
            <person name="McMahan L."/>
            <person name="Van Buren P."/>
            <person name="Vaughn M.W."/>
            <person name="Ying K."/>
            <person name="Yeh C.-T."/>
            <person name="Emrich S.J."/>
            <person name="Jia Y."/>
            <person name="Kalyanaraman A."/>
            <person name="Hsia A.-P."/>
            <person name="Barbazuk W.B."/>
            <person name="Baucom R.S."/>
            <person name="Brutnell T.P."/>
            <person name="Carpita N.C."/>
            <person name="Chaparro C."/>
            <person name="Chia J.-M."/>
            <person name="Deragon J.-M."/>
            <person name="Estill J.C."/>
            <person name="Fu Y."/>
            <person name="Jeddeloh J.A."/>
            <person name="Han Y."/>
            <person name="Lee H."/>
            <person name="Li P."/>
            <person name="Lisch D.R."/>
            <person name="Liu S."/>
            <person name="Liu Z."/>
            <person name="Nagel D.H."/>
            <person name="McCann M.C."/>
            <person name="SanMiguel P."/>
            <person name="Myers A.M."/>
            <person name="Nettleton D."/>
            <person name="Nguyen J."/>
            <person name="Penning B.W."/>
            <person name="Ponnala L."/>
            <person name="Schneider K.L."/>
            <person name="Schwartz D.C."/>
            <person name="Sharma A."/>
            <person name="Soderlund C."/>
            <person name="Springer N.M."/>
            <person name="Sun Q."/>
            <person name="Wang H."/>
            <person name="Waterman M."/>
            <person name="Westerman R."/>
            <person name="Wolfgruber T.K."/>
            <person name="Yang L."/>
            <person name="Yu Y."/>
            <person name="Zhang L."/>
            <person name="Zhou S."/>
            <person name="Zhu Q."/>
            <person name="Bennetzen J.L."/>
            <person name="Dawe R.K."/>
            <person name="Jiang J."/>
            <person name="Jiang N."/>
            <person name="Presting G.G."/>
            <person name="Wessler S.R."/>
            <person name="Aluru S."/>
            <person name="Martienssen R.A."/>
            <person name="Clifton S.W."/>
            <person name="McCombie W.R."/>
            <person name="Wing R.A."/>
            <person name="Wilson R.K."/>
        </authorList>
    </citation>
    <scope>NUCLEOTIDE SEQUENCE [LARGE SCALE GENOMIC DNA]</scope>
    <source>
        <strain evidence="8">cv. B73</strain>
    </source>
</reference>
<dbReference type="HAMAP" id="MF_00408">
    <property type="entry name" value="TATA_bind_prot_arch"/>
    <property type="match status" value="1"/>
</dbReference>
<name>A0A804PA93_MAIZE</name>
<evidence type="ECO:0000313" key="8">
    <source>
        <dbReference type="Proteomes" id="UP000007305"/>
    </source>
</evidence>
<dbReference type="GO" id="GO:0005634">
    <property type="term" value="C:nucleus"/>
    <property type="evidence" value="ECO:0007669"/>
    <property type="project" value="UniProtKB-SubCell"/>
</dbReference>
<comment type="subcellular location">
    <subcellularLocation>
        <location evidence="1">Nucleus</location>
    </subcellularLocation>
</comment>
<evidence type="ECO:0000256" key="6">
    <source>
        <dbReference type="ARBA" id="ARBA00037612"/>
    </source>
</evidence>
<keyword evidence="4" id="KW-0804">Transcription</keyword>
<keyword evidence="3" id="KW-0238">DNA-binding</keyword>
<keyword evidence="5" id="KW-0539">Nucleus</keyword>
<dbReference type="InParanoid" id="A0A804PA93"/>
<dbReference type="Proteomes" id="UP000007305">
    <property type="component" value="Chromosome 5"/>
</dbReference>
<protein>
    <submittedName>
        <fullName evidence="7">Uncharacterized protein</fullName>
    </submittedName>
</protein>
<dbReference type="Gramene" id="Zm00001eb220320_T001">
    <property type="protein sequence ID" value="Zm00001eb220320_P001"/>
    <property type="gene ID" value="Zm00001eb220320"/>
</dbReference>
<accession>A0A804PA93</accession>
<dbReference type="GO" id="GO:0003677">
    <property type="term" value="F:DNA binding"/>
    <property type="evidence" value="ECO:0007669"/>
    <property type="project" value="UniProtKB-KW"/>
</dbReference>
<dbReference type="AlphaFoldDB" id="A0A804PA93"/>
<dbReference type="SUPFAM" id="SSF55945">
    <property type="entry name" value="TATA-box binding protein-like"/>
    <property type="match status" value="2"/>
</dbReference>
<evidence type="ECO:0000256" key="1">
    <source>
        <dbReference type="ARBA" id="ARBA00004123"/>
    </source>
</evidence>
<dbReference type="Pfam" id="PF00352">
    <property type="entry name" value="TBP"/>
    <property type="match status" value="2"/>
</dbReference>
<dbReference type="FunFam" id="3.30.310.10:FF:000002">
    <property type="entry name" value="TATA-box-binding protein 2"/>
    <property type="match status" value="1"/>
</dbReference>
<evidence type="ECO:0000256" key="4">
    <source>
        <dbReference type="ARBA" id="ARBA00023163"/>
    </source>
</evidence>
<dbReference type="InterPro" id="IPR033710">
    <property type="entry name" value="TBP_eukaryotic"/>
</dbReference>
<dbReference type="GO" id="GO:0006352">
    <property type="term" value="P:DNA-templated transcription initiation"/>
    <property type="evidence" value="ECO:0000318"/>
    <property type="project" value="GO_Central"/>
</dbReference>
<sequence length="212" mass="23593">MGLWRDHVECTVLWPRSLIAVYDYDLEVTRLDADADAVTDKASGVNLDCKVDLQHVANSARNAEYNPRRFGAAIMRIREPKTTALIFATGKMVCTGAKSEADSRLAARKFARIVQKLGFPARFKDFKVQNIVGSCDLKFPIRLEGLALASGLSATYEPEIFPGLVYRMVDPKVVILVFVSGKIVLTGAKVQEEICAAFEKIHPMLVQFRKRS</sequence>
<dbReference type="Gene3D" id="3.30.310.10">
    <property type="entry name" value="TATA-Binding Protein"/>
    <property type="match status" value="2"/>
</dbReference>
<keyword evidence="8" id="KW-1185">Reference proteome</keyword>
<evidence type="ECO:0000256" key="5">
    <source>
        <dbReference type="ARBA" id="ARBA00023242"/>
    </source>
</evidence>
<dbReference type="InterPro" id="IPR030491">
    <property type="entry name" value="TBP_CS"/>
</dbReference>
<proteinExistence type="inferred from homology"/>
<evidence type="ECO:0000256" key="3">
    <source>
        <dbReference type="ARBA" id="ARBA00023125"/>
    </source>
</evidence>